<dbReference type="FunCoup" id="A0A402CPL8">
    <property type="interactions" value="21"/>
</dbReference>
<dbReference type="PANTHER" id="PTHR34817">
    <property type="entry name" value="NUCLEOTIDYLTRANSFERASE"/>
    <property type="match status" value="1"/>
</dbReference>
<dbReference type="Proteomes" id="UP000287394">
    <property type="component" value="Chromosome"/>
</dbReference>
<keyword evidence="2" id="KW-1185">Reference proteome</keyword>
<dbReference type="OrthoDB" id="9796845at2"/>
<dbReference type="RefSeq" id="WP_119319303.1">
    <property type="nucleotide sequence ID" value="NZ_AP025739.1"/>
</dbReference>
<dbReference type="InterPro" id="IPR018775">
    <property type="entry name" value="RlaP"/>
</dbReference>
<dbReference type="PANTHER" id="PTHR34817:SF1">
    <property type="entry name" value="NUCLEOTIDYLTRANSFERASE"/>
    <property type="match status" value="1"/>
</dbReference>
<dbReference type="Pfam" id="PF10127">
    <property type="entry name" value="RlaP"/>
    <property type="match status" value="1"/>
</dbReference>
<dbReference type="KEGG" id="ccot:CCAX7_50740"/>
<organism evidence="1 2">
    <name type="scientific">Capsulimonas corticalis</name>
    <dbReference type="NCBI Taxonomy" id="2219043"/>
    <lineage>
        <taxon>Bacteria</taxon>
        <taxon>Bacillati</taxon>
        <taxon>Armatimonadota</taxon>
        <taxon>Armatimonadia</taxon>
        <taxon>Capsulimonadales</taxon>
        <taxon>Capsulimonadaceae</taxon>
        <taxon>Capsulimonas</taxon>
    </lineage>
</organism>
<dbReference type="AlphaFoldDB" id="A0A402CPL8"/>
<name>A0A402CPL8_9BACT</name>
<evidence type="ECO:0000313" key="1">
    <source>
        <dbReference type="EMBL" id="BDI33023.1"/>
    </source>
</evidence>
<gene>
    <name evidence="1" type="ORF">CCAX7_50740</name>
</gene>
<sequence length="258" mass="29353">MDLLQPGTDLLRFEPFAREHVSDLVFVTVSGAHLYGFPSPDSDVDLRGAFLAPLSSLVSLSRPVETLEPKGYVDGLEVEMVAHDLGKYLRLLIKPSGYVLEQIFSPWVVITSPDHEELKSLALASLSRRLIRHYRGFALSEWRAYQKSDAEKTVKRLLYLFRVLMTGIVVLSEGVVEADLARLNERFHLDLAPLIEAKVREHVLMTADDGRFVREIEQLFVQLDEAAERSPLPENIPNRDAIEEFLVRLRLRHVSLIQ</sequence>
<protein>
    <submittedName>
        <fullName evidence="1">Nucleotidyltransferase</fullName>
    </submittedName>
</protein>
<reference evidence="1 2" key="1">
    <citation type="journal article" date="2019" name="Int. J. Syst. Evol. Microbiol.">
        <title>Capsulimonas corticalis gen. nov., sp. nov., an aerobic capsulated bacterium, of a novel bacterial order, Capsulimonadales ord. nov., of the class Armatimonadia of the phylum Armatimonadetes.</title>
        <authorList>
            <person name="Li J."/>
            <person name="Kudo C."/>
            <person name="Tonouchi A."/>
        </authorList>
    </citation>
    <scope>NUCLEOTIDE SEQUENCE [LARGE SCALE GENOMIC DNA]</scope>
    <source>
        <strain evidence="1 2">AX-7</strain>
    </source>
</reference>
<proteinExistence type="predicted"/>
<accession>A0A402CPL8</accession>
<evidence type="ECO:0000313" key="2">
    <source>
        <dbReference type="Proteomes" id="UP000287394"/>
    </source>
</evidence>
<dbReference type="EMBL" id="AP025739">
    <property type="protein sequence ID" value="BDI33023.1"/>
    <property type="molecule type" value="Genomic_DNA"/>
</dbReference>